<dbReference type="EMBL" id="MGEJ01000006">
    <property type="protein sequence ID" value="OGL81432.1"/>
    <property type="molecule type" value="Genomic_DNA"/>
</dbReference>
<evidence type="ECO:0000259" key="4">
    <source>
        <dbReference type="PROSITE" id="PS50987"/>
    </source>
</evidence>
<dbReference type="Pfam" id="PF01047">
    <property type="entry name" value="MarR"/>
    <property type="match status" value="1"/>
</dbReference>
<organism evidence="5 6">
    <name type="scientific">Candidatus Uhrbacteria bacterium RIFCSPLOWO2_01_FULL_47_24</name>
    <dbReference type="NCBI Taxonomy" id="1802401"/>
    <lineage>
        <taxon>Bacteria</taxon>
        <taxon>Candidatus Uhriibacteriota</taxon>
    </lineage>
</organism>
<accession>A0A1F7UT15</accession>
<dbReference type="PROSITE" id="PS50987">
    <property type="entry name" value="HTH_ARSR_2"/>
    <property type="match status" value="1"/>
</dbReference>
<keyword evidence="1" id="KW-0805">Transcription regulation</keyword>
<evidence type="ECO:0000256" key="3">
    <source>
        <dbReference type="ARBA" id="ARBA00023163"/>
    </source>
</evidence>
<protein>
    <recommendedName>
        <fullName evidence="4">HTH arsR-type domain-containing protein</fullName>
    </recommendedName>
</protein>
<name>A0A1F7UT15_9BACT</name>
<dbReference type="InterPro" id="IPR051011">
    <property type="entry name" value="Metal_resp_trans_reg"/>
</dbReference>
<comment type="caution">
    <text evidence="5">The sequence shown here is derived from an EMBL/GenBank/DDBJ whole genome shotgun (WGS) entry which is preliminary data.</text>
</comment>
<dbReference type="InterPro" id="IPR036390">
    <property type="entry name" value="WH_DNA-bd_sf"/>
</dbReference>
<keyword evidence="3" id="KW-0804">Transcription</keyword>
<dbReference type="Proteomes" id="UP000176897">
    <property type="component" value="Unassembled WGS sequence"/>
</dbReference>
<dbReference type="SUPFAM" id="SSF46785">
    <property type="entry name" value="Winged helix' DNA-binding domain"/>
    <property type="match status" value="1"/>
</dbReference>
<evidence type="ECO:0000256" key="1">
    <source>
        <dbReference type="ARBA" id="ARBA00023015"/>
    </source>
</evidence>
<reference evidence="5 6" key="1">
    <citation type="journal article" date="2016" name="Nat. Commun.">
        <title>Thousands of microbial genomes shed light on interconnected biogeochemical processes in an aquifer system.</title>
        <authorList>
            <person name="Anantharaman K."/>
            <person name="Brown C.T."/>
            <person name="Hug L.A."/>
            <person name="Sharon I."/>
            <person name="Castelle C.J."/>
            <person name="Probst A.J."/>
            <person name="Thomas B.C."/>
            <person name="Singh A."/>
            <person name="Wilkins M.J."/>
            <person name="Karaoz U."/>
            <person name="Brodie E.L."/>
            <person name="Williams K.H."/>
            <person name="Hubbard S.S."/>
            <person name="Banfield J.F."/>
        </authorList>
    </citation>
    <scope>NUCLEOTIDE SEQUENCE [LARGE SCALE GENOMIC DNA]</scope>
</reference>
<dbReference type="PANTHER" id="PTHR43132:SF2">
    <property type="entry name" value="ARSENICAL RESISTANCE OPERON REPRESSOR ARSR-RELATED"/>
    <property type="match status" value="1"/>
</dbReference>
<feature type="domain" description="HTH arsR-type" evidence="4">
    <location>
        <begin position="6"/>
        <end position="97"/>
    </location>
</feature>
<evidence type="ECO:0000256" key="2">
    <source>
        <dbReference type="ARBA" id="ARBA00023125"/>
    </source>
</evidence>
<dbReference type="InterPro" id="IPR011991">
    <property type="entry name" value="ArsR-like_HTH"/>
</dbReference>
<evidence type="ECO:0000313" key="6">
    <source>
        <dbReference type="Proteomes" id="UP000176897"/>
    </source>
</evidence>
<evidence type="ECO:0000313" key="5">
    <source>
        <dbReference type="EMBL" id="OGL81432.1"/>
    </source>
</evidence>
<dbReference type="CDD" id="cd00090">
    <property type="entry name" value="HTH_ARSR"/>
    <property type="match status" value="1"/>
</dbReference>
<dbReference type="STRING" id="1802401.A3B21_03410"/>
<keyword evidence="2" id="KW-0238">DNA-binding</keyword>
<gene>
    <name evidence="5" type="ORF">A3B21_03410</name>
</gene>
<dbReference type="GO" id="GO:0003677">
    <property type="term" value="F:DNA binding"/>
    <property type="evidence" value="ECO:0007669"/>
    <property type="project" value="UniProtKB-KW"/>
</dbReference>
<proteinExistence type="predicted"/>
<dbReference type="InterPro" id="IPR036388">
    <property type="entry name" value="WH-like_DNA-bd_sf"/>
</dbReference>
<dbReference type="SMART" id="SM00418">
    <property type="entry name" value="HTH_ARSR"/>
    <property type="match status" value="1"/>
</dbReference>
<dbReference type="InterPro" id="IPR001845">
    <property type="entry name" value="HTH_ArsR_DNA-bd_dom"/>
</dbReference>
<sequence length="97" mass="11604">MHYTSQRDIHMRELTKCLKALANERRLLILRELVRREPITIHTLAKRIGLSLKSTSKHIQKLVECDFIEREQKSSFVWCHLNRKHGMLQSFLSHLKK</sequence>
<dbReference type="Gene3D" id="1.10.10.10">
    <property type="entry name" value="Winged helix-like DNA-binding domain superfamily/Winged helix DNA-binding domain"/>
    <property type="match status" value="1"/>
</dbReference>
<dbReference type="InterPro" id="IPR000835">
    <property type="entry name" value="HTH_MarR-typ"/>
</dbReference>
<dbReference type="GO" id="GO:0003700">
    <property type="term" value="F:DNA-binding transcription factor activity"/>
    <property type="evidence" value="ECO:0007669"/>
    <property type="project" value="InterPro"/>
</dbReference>
<dbReference type="AlphaFoldDB" id="A0A1F7UT15"/>
<dbReference type="PANTHER" id="PTHR43132">
    <property type="entry name" value="ARSENICAL RESISTANCE OPERON REPRESSOR ARSR-RELATED"/>
    <property type="match status" value="1"/>
</dbReference>